<dbReference type="Gene3D" id="3.40.50.300">
    <property type="entry name" value="P-loop containing nucleotide triphosphate hydrolases"/>
    <property type="match status" value="1"/>
</dbReference>
<evidence type="ECO:0000256" key="5">
    <source>
        <dbReference type="ARBA" id="ARBA00022967"/>
    </source>
</evidence>
<evidence type="ECO:0000256" key="2">
    <source>
        <dbReference type="ARBA" id="ARBA00022448"/>
    </source>
</evidence>
<comment type="similarity">
    <text evidence="1">Belongs to the ABC transporter superfamily.</text>
</comment>
<dbReference type="GO" id="GO:0005524">
    <property type="term" value="F:ATP binding"/>
    <property type="evidence" value="ECO:0007669"/>
    <property type="project" value="UniProtKB-KW"/>
</dbReference>
<dbReference type="RefSeq" id="WP_266055765.1">
    <property type="nucleotide sequence ID" value="NZ_JAPFQN010000003.1"/>
</dbReference>
<dbReference type="CDD" id="cd03255">
    <property type="entry name" value="ABC_MJ0796_LolCDE_FtsE"/>
    <property type="match status" value="1"/>
</dbReference>
<keyword evidence="4 7" id="KW-0067">ATP-binding</keyword>
<evidence type="ECO:0000256" key="3">
    <source>
        <dbReference type="ARBA" id="ARBA00022741"/>
    </source>
</evidence>
<dbReference type="InterPro" id="IPR017911">
    <property type="entry name" value="MacB-like_ATP-bd"/>
</dbReference>
<dbReference type="SMART" id="SM00382">
    <property type="entry name" value="AAA"/>
    <property type="match status" value="1"/>
</dbReference>
<accession>A0ABT3RP53</accession>
<evidence type="ECO:0000259" key="6">
    <source>
        <dbReference type="PROSITE" id="PS50893"/>
    </source>
</evidence>
<dbReference type="PANTHER" id="PTHR42798:SF6">
    <property type="entry name" value="CELL DIVISION ATP-BINDING PROTEIN FTSE"/>
    <property type="match status" value="1"/>
</dbReference>
<dbReference type="EMBL" id="JAPFQN010000003">
    <property type="protein sequence ID" value="MCX2743385.1"/>
    <property type="molecule type" value="Genomic_DNA"/>
</dbReference>
<dbReference type="InterPro" id="IPR027417">
    <property type="entry name" value="P-loop_NTPase"/>
</dbReference>
<sequence length="237" mass="25987">MSKVIETSNISKIYKMGTQTVEALKSITISIDKGEYVAFMGPSGSGKSTLMNIVGCLDTPTAGSYVLNNHDVSSLSDNELALIRNKEIGFVFQTFNLLPRATALENVALPLIYAGMRKADRLEKAMNVLKSVGLGDRADHKPNELSGGQRQRVAVARALVNDPSIILADEPTGNLDTKTSYEIMDLFQKLHDQGNTIIMVTHEDDIAHYAHRIVRLRDGLIESDEVNTDIRTGKIEA</sequence>
<organism evidence="7 8">
    <name type="scientific">Mangrovivirga halotolerans</name>
    <dbReference type="NCBI Taxonomy" id="2993936"/>
    <lineage>
        <taxon>Bacteria</taxon>
        <taxon>Pseudomonadati</taxon>
        <taxon>Bacteroidota</taxon>
        <taxon>Cytophagia</taxon>
        <taxon>Cytophagales</taxon>
        <taxon>Mangrovivirgaceae</taxon>
        <taxon>Mangrovivirga</taxon>
    </lineage>
</organism>
<reference evidence="7 8" key="1">
    <citation type="submission" date="2022-11" db="EMBL/GenBank/DDBJ databases">
        <title>The characterization of three novel Bacteroidetes species and genomic analysis of their roles in tidal elemental geochemical cycles.</title>
        <authorList>
            <person name="Ma K."/>
        </authorList>
    </citation>
    <scope>NUCLEOTIDE SEQUENCE [LARGE SCALE GENOMIC DNA]</scope>
    <source>
        <strain evidence="7 8">M17</strain>
    </source>
</reference>
<dbReference type="InterPro" id="IPR003593">
    <property type="entry name" value="AAA+_ATPase"/>
</dbReference>
<dbReference type="SUPFAM" id="SSF52540">
    <property type="entry name" value="P-loop containing nucleoside triphosphate hydrolases"/>
    <property type="match status" value="1"/>
</dbReference>
<evidence type="ECO:0000313" key="8">
    <source>
        <dbReference type="Proteomes" id="UP001209885"/>
    </source>
</evidence>
<evidence type="ECO:0000256" key="1">
    <source>
        <dbReference type="ARBA" id="ARBA00005417"/>
    </source>
</evidence>
<dbReference type="InterPro" id="IPR003439">
    <property type="entry name" value="ABC_transporter-like_ATP-bd"/>
</dbReference>
<keyword evidence="8" id="KW-1185">Reference proteome</keyword>
<feature type="domain" description="ABC transporter" evidence="6">
    <location>
        <begin position="5"/>
        <end position="237"/>
    </location>
</feature>
<name>A0ABT3RP53_9BACT</name>
<evidence type="ECO:0000256" key="4">
    <source>
        <dbReference type="ARBA" id="ARBA00022840"/>
    </source>
</evidence>
<dbReference type="PANTHER" id="PTHR42798">
    <property type="entry name" value="LIPOPROTEIN-RELEASING SYSTEM ATP-BINDING PROTEIN LOLD"/>
    <property type="match status" value="1"/>
</dbReference>
<dbReference type="PROSITE" id="PS00211">
    <property type="entry name" value="ABC_TRANSPORTER_1"/>
    <property type="match status" value="1"/>
</dbReference>
<proteinExistence type="inferred from homology"/>
<protein>
    <submittedName>
        <fullName evidence="7">ABC transporter ATP-binding protein</fullName>
    </submittedName>
</protein>
<gene>
    <name evidence="7" type="ORF">OO013_05880</name>
</gene>
<keyword evidence="2" id="KW-0813">Transport</keyword>
<keyword evidence="5" id="KW-1278">Translocase</keyword>
<evidence type="ECO:0000313" key="7">
    <source>
        <dbReference type="EMBL" id="MCX2743385.1"/>
    </source>
</evidence>
<keyword evidence="3" id="KW-0547">Nucleotide-binding</keyword>
<comment type="caution">
    <text evidence="7">The sequence shown here is derived from an EMBL/GenBank/DDBJ whole genome shotgun (WGS) entry which is preliminary data.</text>
</comment>
<dbReference type="Proteomes" id="UP001209885">
    <property type="component" value="Unassembled WGS sequence"/>
</dbReference>
<dbReference type="Pfam" id="PF00005">
    <property type="entry name" value="ABC_tran"/>
    <property type="match status" value="1"/>
</dbReference>
<dbReference type="InterPro" id="IPR017871">
    <property type="entry name" value="ABC_transporter-like_CS"/>
</dbReference>
<dbReference type="PROSITE" id="PS50893">
    <property type="entry name" value="ABC_TRANSPORTER_2"/>
    <property type="match status" value="1"/>
</dbReference>